<dbReference type="Proteomes" id="UP000790377">
    <property type="component" value="Unassembled WGS sequence"/>
</dbReference>
<dbReference type="EMBL" id="MU268689">
    <property type="protein sequence ID" value="KAH7903926.1"/>
    <property type="molecule type" value="Genomic_DNA"/>
</dbReference>
<protein>
    <submittedName>
        <fullName evidence="1">Uncharacterized protein</fullName>
    </submittedName>
</protein>
<evidence type="ECO:0000313" key="1">
    <source>
        <dbReference type="EMBL" id="KAH7903926.1"/>
    </source>
</evidence>
<evidence type="ECO:0000313" key="2">
    <source>
        <dbReference type="Proteomes" id="UP000790377"/>
    </source>
</evidence>
<organism evidence="1 2">
    <name type="scientific">Hygrophoropsis aurantiaca</name>
    <dbReference type="NCBI Taxonomy" id="72124"/>
    <lineage>
        <taxon>Eukaryota</taxon>
        <taxon>Fungi</taxon>
        <taxon>Dikarya</taxon>
        <taxon>Basidiomycota</taxon>
        <taxon>Agaricomycotina</taxon>
        <taxon>Agaricomycetes</taxon>
        <taxon>Agaricomycetidae</taxon>
        <taxon>Boletales</taxon>
        <taxon>Coniophorineae</taxon>
        <taxon>Hygrophoropsidaceae</taxon>
        <taxon>Hygrophoropsis</taxon>
    </lineage>
</organism>
<proteinExistence type="predicted"/>
<keyword evidence="2" id="KW-1185">Reference proteome</keyword>
<gene>
    <name evidence="1" type="ORF">BJ138DRAFT_1167377</name>
</gene>
<comment type="caution">
    <text evidence="1">The sequence shown here is derived from an EMBL/GenBank/DDBJ whole genome shotgun (WGS) entry which is preliminary data.</text>
</comment>
<accession>A0ACB7ZS78</accession>
<reference evidence="1" key="1">
    <citation type="journal article" date="2021" name="New Phytol.">
        <title>Evolutionary innovations through gain and loss of genes in the ectomycorrhizal Boletales.</title>
        <authorList>
            <person name="Wu G."/>
            <person name="Miyauchi S."/>
            <person name="Morin E."/>
            <person name="Kuo A."/>
            <person name="Drula E."/>
            <person name="Varga T."/>
            <person name="Kohler A."/>
            <person name="Feng B."/>
            <person name="Cao Y."/>
            <person name="Lipzen A."/>
            <person name="Daum C."/>
            <person name="Hundley H."/>
            <person name="Pangilinan J."/>
            <person name="Johnson J."/>
            <person name="Barry K."/>
            <person name="LaButti K."/>
            <person name="Ng V."/>
            <person name="Ahrendt S."/>
            <person name="Min B."/>
            <person name="Choi I.G."/>
            <person name="Park H."/>
            <person name="Plett J.M."/>
            <person name="Magnuson J."/>
            <person name="Spatafora J.W."/>
            <person name="Nagy L.G."/>
            <person name="Henrissat B."/>
            <person name="Grigoriev I.V."/>
            <person name="Yang Z.L."/>
            <person name="Xu J."/>
            <person name="Martin F.M."/>
        </authorList>
    </citation>
    <scope>NUCLEOTIDE SEQUENCE</scope>
    <source>
        <strain evidence="1">ATCC 28755</strain>
    </source>
</reference>
<name>A0ACB7ZS78_9AGAM</name>
<sequence length="248" mass="27825">MEDVRNASSSTSNLTDAELFDMLFLGVFPSGPNGLGNGEDYSNSETHERPFDHGGATLNDPFTWVEVGNGTLNDGNSAESWDTGGNQQMYGDHPQSHPSQDSDLQLIPDQHSPTQNSAAAATLVSNHVCDKWILMTKEAFSEHIRKEHSLKTSNSEVTCGWQDCMRKKRGDTLVRHVMEVHLKIRGAICSRCRAYFKSRNCRELKEHRKEGECRRARILYPENGGKKVQCKYIVCEEIVDPINTVQLV</sequence>